<accession>A0A0C2WXZ1</accession>
<organism evidence="2 3">
    <name type="scientific">Amanita muscaria (strain Koide BX008)</name>
    <dbReference type="NCBI Taxonomy" id="946122"/>
    <lineage>
        <taxon>Eukaryota</taxon>
        <taxon>Fungi</taxon>
        <taxon>Dikarya</taxon>
        <taxon>Basidiomycota</taxon>
        <taxon>Agaricomycotina</taxon>
        <taxon>Agaricomycetes</taxon>
        <taxon>Agaricomycetidae</taxon>
        <taxon>Agaricales</taxon>
        <taxon>Pluteineae</taxon>
        <taxon>Amanitaceae</taxon>
        <taxon>Amanita</taxon>
    </lineage>
</organism>
<keyword evidence="3" id="KW-1185">Reference proteome</keyword>
<evidence type="ECO:0000313" key="3">
    <source>
        <dbReference type="Proteomes" id="UP000054549"/>
    </source>
</evidence>
<dbReference type="AlphaFoldDB" id="A0A0C2WXZ1"/>
<evidence type="ECO:0000259" key="1">
    <source>
        <dbReference type="Pfam" id="PF09924"/>
    </source>
</evidence>
<dbReference type="OrthoDB" id="372395at2759"/>
<dbReference type="Pfam" id="PF09924">
    <property type="entry name" value="LPG_synthase_C"/>
    <property type="match status" value="1"/>
</dbReference>
<protein>
    <recommendedName>
        <fullName evidence="1">Phosphatidylglycerol lysyltransferase C-terminal domain-containing protein</fullName>
    </recommendedName>
</protein>
<reference evidence="2 3" key="1">
    <citation type="submission" date="2014-04" db="EMBL/GenBank/DDBJ databases">
        <title>Evolutionary Origins and Diversification of the Mycorrhizal Mutualists.</title>
        <authorList>
            <consortium name="DOE Joint Genome Institute"/>
            <consortium name="Mycorrhizal Genomics Consortium"/>
            <person name="Kohler A."/>
            <person name="Kuo A."/>
            <person name="Nagy L.G."/>
            <person name="Floudas D."/>
            <person name="Copeland A."/>
            <person name="Barry K.W."/>
            <person name="Cichocki N."/>
            <person name="Veneault-Fourrey C."/>
            <person name="LaButti K."/>
            <person name="Lindquist E.A."/>
            <person name="Lipzen A."/>
            <person name="Lundell T."/>
            <person name="Morin E."/>
            <person name="Murat C."/>
            <person name="Riley R."/>
            <person name="Ohm R."/>
            <person name="Sun H."/>
            <person name="Tunlid A."/>
            <person name="Henrissat B."/>
            <person name="Grigoriev I.V."/>
            <person name="Hibbett D.S."/>
            <person name="Martin F."/>
        </authorList>
    </citation>
    <scope>NUCLEOTIDE SEQUENCE [LARGE SCALE GENOMIC DNA]</scope>
    <source>
        <strain evidence="2 3">Koide BX008</strain>
    </source>
</reference>
<dbReference type="InParanoid" id="A0A0C2WXZ1"/>
<sequence length="363" mass="40578">MPTWMTSMTRATRHTTEPKIAELVATYGSSSSTAWLEFDRYHIWRADPIPESSFAPVQGYMVKGSYAFAWGNPIVSDPSALGPTARQFVAWVERNNLVLVWVCVDDDLQEILASEFGWSTVTCIYEDVIDPGHIIKMTGPGQKGVEGVHVVKDLKKNLRKAQDAAVEVDEMKEGEWTQTQKKEVEDGIAHWKKDRSGVQIASTTLQPWLDRRHRRYWLASRDEKAIGVLILTPIRGNDWQVKNAVSFPDAPKGTSEKLIFTALRDLHNEQVKKQHKDPDYQSGGQVTFGISAAKRLEATHNLTGWGIDALSKTYNAVTTAAGLQKRGEFRGKFDTSQVPKYVCYPRNGFGLDGAVALLKALTK</sequence>
<dbReference type="EMBL" id="KN818235">
    <property type="protein sequence ID" value="KIL66677.1"/>
    <property type="molecule type" value="Genomic_DNA"/>
</dbReference>
<name>A0A0C2WXZ1_AMAMK</name>
<dbReference type="InterPro" id="IPR024320">
    <property type="entry name" value="LPG_synthase_C"/>
</dbReference>
<dbReference type="HOGENOM" id="CLU_060402_0_0_1"/>
<evidence type="ECO:0000313" key="2">
    <source>
        <dbReference type="EMBL" id="KIL66677.1"/>
    </source>
</evidence>
<gene>
    <name evidence="2" type="ORF">M378DRAFT_185955</name>
</gene>
<dbReference type="Proteomes" id="UP000054549">
    <property type="component" value="Unassembled WGS sequence"/>
</dbReference>
<dbReference type="STRING" id="946122.A0A0C2WXZ1"/>
<feature type="domain" description="Phosphatidylglycerol lysyltransferase C-terminal" evidence="1">
    <location>
        <begin position="60"/>
        <end position="344"/>
    </location>
</feature>
<proteinExistence type="predicted"/>